<dbReference type="InterPro" id="IPR004413">
    <property type="entry name" value="GatB"/>
</dbReference>
<evidence type="ECO:0000256" key="1">
    <source>
        <dbReference type="ARBA" id="ARBA00005306"/>
    </source>
</evidence>
<dbReference type="Proteomes" id="UP000316426">
    <property type="component" value="Chromosome"/>
</dbReference>
<dbReference type="InterPro" id="IPR018027">
    <property type="entry name" value="Asn/Gln_amidotransferase"/>
</dbReference>
<dbReference type="InterPro" id="IPR017958">
    <property type="entry name" value="Gln-tRNA_amidoTrfase_suB_CS"/>
</dbReference>
<dbReference type="SUPFAM" id="SSF55931">
    <property type="entry name" value="Glutamine synthetase/guanido kinase"/>
    <property type="match status" value="1"/>
</dbReference>
<dbReference type="InterPro" id="IPR003789">
    <property type="entry name" value="Asn/Gln_tRNA_amidoTrase-B-like"/>
</dbReference>
<comment type="catalytic activity">
    <reaction evidence="9 11">
        <text>L-aspartyl-tRNA(Asn) + L-glutamine + ATP + H2O = L-asparaginyl-tRNA(Asn) + L-glutamate + ADP + phosphate + 2 H(+)</text>
        <dbReference type="Rhea" id="RHEA:14513"/>
        <dbReference type="Rhea" id="RHEA-COMP:9674"/>
        <dbReference type="Rhea" id="RHEA-COMP:9677"/>
        <dbReference type="ChEBI" id="CHEBI:15377"/>
        <dbReference type="ChEBI" id="CHEBI:15378"/>
        <dbReference type="ChEBI" id="CHEBI:29985"/>
        <dbReference type="ChEBI" id="CHEBI:30616"/>
        <dbReference type="ChEBI" id="CHEBI:43474"/>
        <dbReference type="ChEBI" id="CHEBI:58359"/>
        <dbReference type="ChEBI" id="CHEBI:78515"/>
        <dbReference type="ChEBI" id="CHEBI:78516"/>
        <dbReference type="ChEBI" id="CHEBI:456216"/>
    </reaction>
</comment>
<evidence type="ECO:0000256" key="11">
    <source>
        <dbReference type="HAMAP-Rule" id="MF_00121"/>
    </source>
</evidence>
<name>A0A518KC56_9BACT</name>
<dbReference type="GO" id="GO:0016740">
    <property type="term" value="F:transferase activity"/>
    <property type="evidence" value="ECO:0007669"/>
    <property type="project" value="UniProtKB-KW"/>
</dbReference>
<dbReference type="EMBL" id="CP036349">
    <property type="protein sequence ID" value="QDV75358.1"/>
    <property type="molecule type" value="Genomic_DNA"/>
</dbReference>
<dbReference type="InterPro" id="IPR014746">
    <property type="entry name" value="Gln_synth/guanido_kin_cat_dom"/>
</dbReference>
<evidence type="ECO:0000256" key="4">
    <source>
        <dbReference type="ARBA" id="ARBA00022598"/>
    </source>
</evidence>
<dbReference type="GO" id="GO:0005524">
    <property type="term" value="F:ATP binding"/>
    <property type="evidence" value="ECO:0007669"/>
    <property type="project" value="UniProtKB-KW"/>
</dbReference>
<protein>
    <recommendedName>
        <fullName evidence="3 11">Aspartyl/glutamyl-tRNA(Asn/Gln) amidotransferase subunit B</fullName>
        <shortName evidence="11">Asp/Glu-ADT subunit B</shortName>
        <ecNumber evidence="11">6.3.5.-</ecNumber>
    </recommendedName>
</protein>
<keyword evidence="5 11" id="KW-0547">Nucleotide-binding</keyword>
<dbReference type="SMART" id="SM00845">
    <property type="entry name" value="GatB_Yqey"/>
    <property type="match status" value="1"/>
</dbReference>
<evidence type="ECO:0000256" key="10">
    <source>
        <dbReference type="ARBA" id="ARBA00047913"/>
    </source>
</evidence>
<evidence type="ECO:0000256" key="8">
    <source>
        <dbReference type="ARBA" id="ARBA00024799"/>
    </source>
</evidence>
<evidence type="ECO:0000256" key="3">
    <source>
        <dbReference type="ARBA" id="ARBA00016923"/>
    </source>
</evidence>
<gene>
    <name evidence="11 13" type="primary">gatB</name>
    <name evidence="13" type="ORF">Spa11_35740</name>
</gene>
<evidence type="ECO:0000256" key="2">
    <source>
        <dbReference type="ARBA" id="ARBA00011123"/>
    </source>
</evidence>
<dbReference type="RefSeq" id="WP_145114570.1">
    <property type="nucleotide sequence ID" value="NZ_CP036349.1"/>
</dbReference>
<dbReference type="InterPro" id="IPR023168">
    <property type="entry name" value="GatB_Yqey_C_2"/>
</dbReference>
<dbReference type="NCBIfam" id="TIGR00133">
    <property type="entry name" value="gatB"/>
    <property type="match status" value="1"/>
</dbReference>
<keyword evidence="4 11" id="KW-0436">Ligase</keyword>
<dbReference type="PANTHER" id="PTHR11659">
    <property type="entry name" value="GLUTAMYL-TRNA GLN AMIDOTRANSFERASE SUBUNIT B MITOCHONDRIAL AND PROKARYOTIC PET112-RELATED"/>
    <property type="match status" value="1"/>
</dbReference>
<evidence type="ECO:0000256" key="9">
    <source>
        <dbReference type="ARBA" id="ARBA00047380"/>
    </source>
</evidence>
<dbReference type="Pfam" id="PF02637">
    <property type="entry name" value="GatB_Yqey"/>
    <property type="match status" value="1"/>
</dbReference>
<dbReference type="Pfam" id="PF02934">
    <property type="entry name" value="GatB_N"/>
    <property type="match status" value="1"/>
</dbReference>
<dbReference type="GO" id="GO:0050567">
    <property type="term" value="F:glutaminyl-tRNA synthase (glutamine-hydrolyzing) activity"/>
    <property type="evidence" value="ECO:0007669"/>
    <property type="project" value="UniProtKB-UniRule"/>
</dbReference>
<dbReference type="GO" id="GO:0006412">
    <property type="term" value="P:translation"/>
    <property type="evidence" value="ECO:0007669"/>
    <property type="project" value="UniProtKB-UniRule"/>
</dbReference>
<comment type="catalytic activity">
    <reaction evidence="10 11">
        <text>L-glutamyl-tRNA(Gln) + L-glutamine + ATP + H2O = L-glutaminyl-tRNA(Gln) + L-glutamate + ADP + phosphate + H(+)</text>
        <dbReference type="Rhea" id="RHEA:17521"/>
        <dbReference type="Rhea" id="RHEA-COMP:9681"/>
        <dbReference type="Rhea" id="RHEA-COMP:9684"/>
        <dbReference type="ChEBI" id="CHEBI:15377"/>
        <dbReference type="ChEBI" id="CHEBI:15378"/>
        <dbReference type="ChEBI" id="CHEBI:29985"/>
        <dbReference type="ChEBI" id="CHEBI:30616"/>
        <dbReference type="ChEBI" id="CHEBI:43474"/>
        <dbReference type="ChEBI" id="CHEBI:58359"/>
        <dbReference type="ChEBI" id="CHEBI:78520"/>
        <dbReference type="ChEBI" id="CHEBI:78521"/>
        <dbReference type="ChEBI" id="CHEBI:456216"/>
    </reaction>
</comment>
<sequence>MSDYQTIIGLEVHVQLATKSKLFCGCPNKFGAAPNTQVCPVCLGLPGALPVLNARAIELAVQTGVALGCEIPAFTKWDRKQYFYPDLPKGYQTSQFDLPITEHGKLEVAVDDSEARTIRILRAHLEEDAGKSLHDESGAGGDTVIDLNRAGTPLLEIVSEPDLRSAAEAKAYLSELKLILGPEYLGVSDCNMQEGSLRVDANVNIHLDDPKNPGKKLATPIVEIKNLNSFRAVERAIEYEAARQYREWQETGRLIGEAPKQTRGWDDNAGKTIPQREKEESADYRYFPCPDLAPVLNPAAEVDKVRAAMPELPAALRLRLVTDHGLSAYDSDVIVNQGREVVEYFFTAATEAGDAKLAANWVTQHVLRVMNAESKTLTDVGLAPERLGGMIKKLVAGELPSPRAREVFELMIAEKLDADAAMAKLGIAAVDESELVEICRDLLQANPKIVADVQKGNDKAVGALIGQAKKKNPNADPGRVREICLELIAKGL</sequence>
<evidence type="ECO:0000313" key="13">
    <source>
        <dbReference type="EMBL" id="QDV75358.1"/>
    </source>
</evidence>
<dbReference type="PROSITE" id="PS01234">
    <property type="entry name" value="GATB"/>
    <property type="match status" value="1"/>
</dbReference>
<feature type="domain" description="Asn/Gln amidotransferase" evidence="12">
    <location>
        <begin position="344"/>
        <end position="488"/>
    </location>
</feature>
<dbReference type="EC" id="6.3.5.-" evidence="11"/>
<dbReference type="Gene3D" id="1.10.10.410">
    <property type="match status" value="1"/>
</dbReference>
<dbReference type="GO" id="GO:0050566">
    <property type="term" value="F:asparaginyl-tRNA synthase (glutamine-hydrolyzing) activity"/>
    <property type="evidence" value="ECO:0007669"/>
    <property type="project" value="RHEA"/>
</dbReference>
<keyword evidence="14" id="KW-1185">Reference proteome</keyword>
<organism evidence="13 14">
    <name type="scientific">Botrimarina mediterranea</name>
    <dbReference type="NCBI Taxonomy" id="2528022"/>
    <lineage>
        <taxon>Bacteria</taxon>
        <taxon>Pseudomonadati</taxon>
        <taxon>Planctomycetota</taxon>
        <taxon>Planctomycetia</taxon>
        <taxon>Pirellulales</taxon>
        <taxon>Lacipirellulaceae</taxon>
        <taxon>Botrimarina</taxon>
    </lineage>
</organism>
<keyword evidence="13" id="KW-0808">Transferase</keyword>
<evidence type="ECO:0000256" key="7">
    <source>
        <dbReference type="ARBA" id="ARBA00022917"/>
    </source>
</evidence>
<dbReference type="PANTHER" id="PTHR11659:SF0">
    <property type="entry name" value="GLUTAMYL-TRNA(GLN) AMIDOTRANSFERASE SUBUNIT B, MITOCHONDRIAL"/>
    <property type="match status" value="1"/>
</dbReference>
<keyword evidence="7 11" id="KW-0648">Protein biosynthesis</keyword>
<dbReference type="InterPro" id="IPR017959">
    <property type="entry name" value="Asn/Gln-tRNA_amidoTrfase_suB/E"/>
</dbReference>
<evidence type="ECO:0000259" key="12">
    <source>
        <dbReference type="SMART" id="SM00845"/>
    </source>
</evidence>
<dbReference type="SUPFAM" id="SSF89095">
    <property type="entry name" value="GatB/YqeY motif"/>
    <property type="match status" value="1"/>
</dbReference>
<comment type="subunit">
    <text evidence="2 11">Heterotrimer of A, B and C subunits.</text>
</comment>
<dbReference type="AlphaFoldDB" id="A0A518KC56"/>
<evidence type="ECO:0000256" key="6">
    <source>
        <dbReference type="ARBA" id="ARBA00022840"/>
    </source>
</evidence>
<evidence type="ECO:0000256" key="5">
    <source>
        <dbReference type="ARBA" id="ARBA00022741"/>
    </source>
</evidence>
<evidence type="ECO:0000313" key="14">
    <source>
        <dbReference type="Proteomes" id="UP000316426"/>
    </source>
</evidence>
<keyword evidence="6 11" id="KW-0067">ATP-binding</keyword>
<comment type="similarity">
    <text evidence="1 11">Belongs to the GatB/GatE family. GatB subfamily.</text>
</comment>
<dbReference type="NCBIfam" id="NF004014">
    <property type="entry name" value="PRK05477.1-4"/>
    <property type="match status" value="1"/>
</dbReference>
<accession>A0A518KC56</accession>
<dbReference type="GO" id="GO:0070681">
    <property type="term" value="P:glutaminyl-tRNAGln biosynthesis via transamidation"/>
    <property type="evidence" value="ECO:0007669"/>
    <property type="project" value="TreeGrafter"/>
</dbReference>
<dbReference type="HAMAP" id="MF_00121">
    <property type="entry name" value="GatB"/>
    <property type="match status" value="1"/>
</dbReference>
<proteinExistence type="inferred from homology"/>
<dbReference type="NCBIfam" id="NF004012">
    <property type="entry name" value="PRK05477.1-2"/>
    <property type="match status" value="1"/>
</dbReference>
<dbReference type="KEGG" id="bmei:Spa11_35740"/>
<reference evidence="13 14" key="1">
    <citation type="submission" date="2019-02" db="EMBL/GenBank/DDBJ databases">
        <title>Deep-cultivation of Planctomycetes and their phenomic and genomic characterization uncovers novel biology.</title>
        <authorList>
            <person name="Wiegand S."/>
            <person name="Jogler M."/>
            <person name="Boedeker C."/>
            <person name="Pinto D."/>
            <person name="Vollmers J."/>
            <person name="Rivas-Marin E."/>
            <person name="Kohn T."/>
            <person name="Peeters S.H."/>
            <person name="Heuer A."/>
            <person name="Rast P."/>
            <person name="Oberbeckmann S."/>
            <person name="Bunk B."/>
            <person name="Jeske O."/>
            <person name="Meyerdierks A."/>
            <person name="Storesund J.E."/>
            <person name="Kallscheuer N."/>
            <person name="Luecker S."/>
            <person name="Lage O.M."/>
            <person name="Pohl T."/>
            <person name="Merkel B.J."/>
            <person name="Hornburger P."/>
            <person name="Mueller R.-W."/>
            <person name="Bruemmer F."/>
            <person name="Labrenz M."/>
            <person name="Spormann A.M."/>
            <person name="Op den Camp H."/>
            <person name="Overmann J."/>
            <person name="Amann R."/>
            <person name="Jetten M.S.M."/>
            <person name="Mascher T."/>
            <person name="Medema M.H."/>
            <person name="Devos D.P."/>
            <person name="Kaster A.-K."/>
            <person name="Ovreas L."/>
            <person name="Rohde M."/>
            <person name="Galperin M.Y."/>
            <person name="Jogler C."/>
        </authorList>
    </citation>
    <scope>NUCLEOTIDE SEQUENCE [LARGE SCALE GENOMIC DNA]</scope>
    <source>
        <strain evidence="13 14">Spa11</strain>
    </source>
</reference>
<comment type="function">
    <text evidence="8 11">Allows the formation of correctly charged Asn-tRNA(Asn) or Gln-tRNA(Gln) through the transamidation of misacylated Asp-tRNA(Asn) or Glu-tRNA(Gln) in organisms which lack either or both of asparaginyl-tRNA or glutaminyl-tRNA synthetases. The reaction takes place in the presence of glutamine and ATP through an activated phospho-Asp-tRNA(Asn) or phospho-Glu-tRNA(Gln).</text>
</comment>
<dbReference type="InterPro" id="IPR006075">
    <property type="entry name" value="Asn/Gln-tRNA_Trfase_suB/E_cat"/>
</dbReference>